<evidence type="ECO:0000259" key="1">
    <source>
        <dbReference type="Pfam" id="PF07238"/>
    </source>
</evidence>
<evidence type="ECO:0000313" key="2">
    <source>
        <dbReference type="EMBL" id="SEA27255.1"/>
    </source>
</evidence>
<evidence type="ECO:0000313" key="3">
    <source>
        <dbReference type="Proteomes" id="UP000198773"/>
    </source>
</evidence>
<dbReference type="EMBL" id="FNRM01000002">
    <property type="protein sequence ID" value="SEA27255.1"/>
    <property type="molecule type" value="Genomic_DNA"/>
</dbReference>
<dbReference type="OrthoDB" id="5296245at2"/>
<organism evidence="2 3">
    <name type="scientific">Alkalimonas amylolytica</name>
    <dbReference type="NCBI Taxonomy" id="152573"/>
    <lineage>
        <taxon>Bacteria</taxon>
        <taxon>Pseudomonadati</taxon>
        <taxon>Pseudomonadota</taxon>
        <taxon>Gammaproteobacteria</taxon>
        <taxon>Alkalimonas</taxon>
    </lineage>
</organism>
<dbReference type="AlphaFoldDB" id="A0A1H3ZUF6"/>
<sequence length="108" mass="11921">MEEIPLDFMDIKELYRCYMPFLKQGGLFVRTAKTYKMGQSLALNVTLPDALEPLLVTGKVAWITPHGAQNSSPAGVGVAFIDDKHHLNDQITKLVAGLQASNEITYTL</sequence>
<gene>
    <name evidence="2" type="ORF">SAMN04488051_102363</name>
</gene>
<reference evidence="2 3" key="1">
    <citation type="submission" date="2016-10" db="EMBL/GenBank/DDBJ databases">
        <authorList>
            <person name="de Groot N.N."/>
        </authorList>
    </citation>
    <scope>NUCLEOTIDE SEQUENCE [LARGE SCALE GENOMIC DNA]</scope>
    <source>
        <strain evidence="2 3">CGMCC 1.3430</strain>
    </source>
</reference>
<feature type="domain" description="PilZ" evidence="1">
    <location>
        <begin position="6"/>
        <end position="96"/>
    </location>
</feature>
<dbReference type="Gene3D" id="2.40.10.220">
    <property type="entry name" value="predicted glycosyltransferase like domains"/>
    <property type="match status" value="1"/>
</dbReference>
<dbReference type="InterPro" id="IPR009875">
    <property type="entry name" value="PilZ_domain"/>
</dbReference>
<dbReference type="GO" id="GO:0035438">
    <property type="term" value="F:cyclic-di-GMP binding"/>
    <property type="evidence" value="ECO:0007669"/>
    <property type="project" value="InterPro"/>
</dbReference>
<protein>
    <submittedName>
        <fullName evidence="2">Type IV pilus assembly protein PilZ</fullName>
    </submittedName>
</protein>
<dbReference type="RefSeq" id="WP_091340668.1">
    <property type="nucleotide sequence ID" value="NZ_FNRM01000002.1"/>
</dbReference>
<dbReference type="STRING" id="152573.SAMN04488051_102363"/>
<name>A0A1H3ZUF6_ALKAM</name>
<dbReference type="Proteomes" id="UP000198773">
    <property type="component" value="Unassembled WGS sequence"/>
</dbReference>
<accession>A0A1H3ZUF6</accession>
<proteinExistence type="predicted"/>
<dbReference type="Pfam" id="PF07238">
    <property type="entry name" value="PilZ"/>
    <property type="match status" value="1"/>
</dbReference>
<keyword evidence="3" id="KW-1185">Reference proteome</keyword>